<evidence type="ECO:0000313" key="2">
    <source>
        <dbReference type="Proteomes" id="UP001152888"/>
    </source>
</evidence>
<organism evidence="1 2">
    <name type="scientific">Acanthoscelides obtectus</name>
    <name type="common">Bean weevil</name>
    <name type="synonym">Bruchus obtectus</name>
    <dbReference type="NCBI Taxonomy" id="200917"/>
    <lineage>
        <taxon>Eukaryota</taxon>
        <taxon>Metazoa</taxon>
        <taxon>Ecdysozoa</taxon>
        <taxon>Arthropoda</taxon>
        <taxon>Hexapoda</taxon>
        <taxon>Insecta</taxon>
        <taxon>Pterygota</taxon>
        <taxon>Neoptera</taxon>
        <taxon>Endopterygota</taxon>
        <taxon>Coleoptera</taxon>
        <taxon>Polyphaga</taxon>
        <taxon>Cucujiformia</taxon>
        <taxon>Chrysomeloidea</taxon>
        <taxon>Chrysomelidae</taxon>
        <taxon>Bruchinae</taxon>
        <taxon>Bruchini</taxon>
        <taxon>Acanthoscelides</taxon>
    </lineage>
</organism>
<gene>
    <name evidence="1" type="ORF">ACAOBT_LOCUS27725</name>
</gene>
<proteinExistence type="predicted"/>
<dbReference type="EMBL" id="CAKOFQ010007566">
    <property type="protein sequence ID" value="CAH2003955.1"/>
    <property type="molecule type" value="Genomic_DNA"/>
</dbReference>
<dbReference type="AlphaFoldDB" id="A0A9P0LY85"/>
<dbReference type="Proteomes" id="UP001152888">
    <property type="component" value="Unassembled WGS sequence"/>
</dbReference>
<evidence type="ECO:0000313" key="1">
    <source>
        <dbReference type="EMBL" id="CAH2003955.1"/>
    </source>
</evidence>
<keyword evidence="2" id="KW-1185">Reference proteome</keyword>
<comment type="caution">
    <text evidence="1">The sequence shown here is derived from an EMBL/GenBank/DDBJ whole genome shotgun (WGS) entry which is preliminary data.</text>
</comment>
<sequence length="134" mass="15030">MHVTIVKYLDQNTELSKLKDRSDRHTAIGGSCFKSKNVSKYPAMAVSVPSLITFNLNLELKMQTSTLHFIRSISVTTLASVNRLSTGTSSTNASRSTSLFMHFIEKPYTSSQKFTSLLYRSRSDRAAFKIKVKT</sequence>
<reference evidence="1" key="1">
    <citation type="submission" date="2022-03" db="EMBL/GenBank/DDBJ databases">
        <authorList>
            <person name="Sayadi A."/>
        </authorList>
    </citation>
    <scope>NUCLEOTIDE SEQUENCE</scope>
</reference>
<name>A0A9P0LY85_ACAOB</name>
<dbReference type="OrthoDB" id="7848332at2759"/>
<accession>A0A9P0LY85</accession>
<protein>
    <submittedName>
        <fullName evidence="1">Uncharacterized protein</fullName>
    </submittedName>
</protein>